<proteinExistence type="predicted"/>
<feature type="signal peptide" evidence="1">
    <location>
        <begin position="1"/>
        <end position="32"/>
    </location>
</feature>
<comment type="caution">
    <text evidence="2">The sequence shown here is derived from an EMBL/GenBank/DDBJ whole genome shotgun (WGS) entry which is preliminary data.</text>
</comment>
<dbReference type="Pfam" id="PF09694">
    <property type="entry name" value="Gcw_chp"/>
    <property type="match status" value="1"/>
</dbReference>
<protein>
    <submittedName>
        <fullName evidence="2">TorF family putative porin</fullName>
    </submittedName>
</protein>
<evidence type="ECO:0000313" key="3">
    <source>
        <dbReference type="Proteomes" id="UP001187221"/>
    </source>
</evidence>
<dbReference type="NCBIfam" id="TIGR02001">
    <property type="entry name" value="gcw_chp"/>
    <property type="match status" value="1"/>
</dbReference>
<evidence type="ECO:0000313" key="2">
    <source>
        <dbReference type="EMBL" id="GMM61709.1"/>
    </source>
</evidence>
<evidence type="ECO:0000256" key="1">
    <source>
        <dbReference type="SAM" id="SignalP"/>
    </source>
</evidence>
<feature type="chain" id="PRO_5047283228" evidence="1">
    <location>
        <begin position="33"/>
        <end position="293"/>
    </location>
</feature>
<dbReference type="InterPro" id="IPR010239">
    <property type="entry name" value="CHP02001"/>
</dbReference>
<accession>A0ABQ6PBB1</accession>
<keyword evidence="1" id="KW-0732">Signal</keyword>
<organism evidence="2 3">
    <name type="scientific">Novosphingobium pituita</name>
    <dbReference type="NCBI Taxonomy" id="3056842"/>
    <lineage>
        <taxon>Bacteria</taxon>
        <taxon>Pseudomonadati</taxon>
        <taxon>Pseudomonadota</taxon>
        <taxon>Alphaproteobacteria</taxon>
        <taxon>Sphingomonadales</taxon>
        <taxon>Sphingomonadaceae</taxon>
        <taxon>Novosphingobium</taxon>
    </lineage>
</organism>
<dbReference type="EMBL" id="BTFW01000001">
    <property type="protein sequence ID" value="GMM61709.1"/>
    <property type="molecule type" value="Genomic_DNA"/>
</dbReference>
<gene>
    <name evidence="2" type="ORF">NUTIK01_24860</name>
</gene>
<sequence>MLHRPAHARPARLALAIAIASASLSLATTAKAEEETAPPSAFTVSGSAAIVSDYRLRGVSQSNNGFAIQAGVTVAHQSGFYAGAWGSNLAGWGTFGGPNLEVDLIGGYKKTVGPATIDAGLTWYMYPGGANKTDYAEPFVKVSTTVGPVSMLGGVAYAPKQQALGKWYNSGASAATGIYDHPGAKMDNLYLWGDVNGGVPHTPVNLKAHLGYSKGNSGLGPNGTSVAPSGQYLDWMLGAEVVLGRFVLGVSYVDTNITKADRDHLSPNFTKFQTAGGDSISSGRAVFSATVNF</sequence>
<dbReference type="RefSeq" id="WP_317975367.1">
    <property type="nucleotide sequence ID" value="NZ_BTFW01000001.1"/>
</dbReference>
<keyword evidence="3" id="KW-1185">Reference proteome</keyword>
<name>A0ABQ6PBB1_9SPHN</name>
<dbReference type="Proteomes" id="UP001187221">
    <property type="component" value="Unassembled WGS sequence"/>
</dbReference>
<reference evidence="2 3" key="1">
    <citation type="submission" date="2023-06" db="EMBL/GenBank/DDBJ databases">
        <title>Draft genome sequence of Novosphingobium sp. strain IK01.</title>
        <authorList>
            <person name="Hatamoto M."/>
            <person name="Ikarashi T."/>
            <person name="Yamaguchi T."/>
        </authorList>
    </citation>
    <scope>NUCLEOTIDE SEQUENCE [LARGE SCALE GENOMIC DNA]</scope>
    <source>
        <strain evidence="2 3">IK01</strain>
    </source>
</reference>